<protein>
    <submittedName>
        <fullName evidence="1">Antitoxin MazE family protein</fullName>
    </submittedName>
</protein>
<reference evidence="2" key="1">
    <citation type="journal article" date="2019" name="Int. J. Syst. Evol. Microbiol.">
        <title>The Global Catalogue of Microorganisms (GCM) 10K type strain sequencing project: providing services to taxonomists for standard genome sequencing and annotation.</title>
        <authorList>
            <consortium name="The Broad Institute Genomics Platform"/>
            <consortium name="The Broad Institute Genome Sequencing Center for Infectious Disease"/>
            <person name="Wu L."/>
            <person name="Ma J."/>
        </authorList>
    </citation>
    <scope>NUCLEOTIDE SEQUENCE [LARGE SCALE GENOMIC DNA]</scope>
    <source>
        <strain evidence="2">CCUG 55609</strain>
    </source>
</reference>
<dbReference type="EMBL" id="JBHTNF010000001">
    <property type="protein sequence ID" value="MFD1326407.1"/>
    <property type="molecule type" value="Genomic_DNA"/>
</dbReference>
<organism evidence="1 2">
    <name type="scientific">Mycoplana ramosa</name>
    <name type="common">Mycoplana bullata</name>
    <dbReference type="NCBI Taxonomy" id="40837"/>
    <lineage>
        <taxon>Bacteria</taxon>
        <taxon>Pseudomonadati</taxon>
        <taxon>Pseudomonadota</taxon>
        <taxon>Alphaproteobacteria</taxon>
        <taxon>Hyphomicrobiales</taxon>
        <taxon>Rhizobiaceae</taxon>
        <taxon>Mycoplana</taxon>
    </lineage>
</organism>
<dbReference type="RefSeq" id="WP_374839655.1">
    <property type="nucleotide sequence ID" value="NZ_JBHEEW010000010.1"/>
</dbReference>
<evidence type="ECO:0000313" key="2">
    <source>
        <dbReference type="Proteomes" id="UP001597173"/>
    </source>
</evidence>
<comment type="caution">
    <text evidence="1">The sequence shown here is derived from an EMBL/GenBank/DDBJ whole genome shotgun (WGS) entry which is preliminary data.</text>
</comment>
<dbReference type="Proteomes" id="UP001597173">
    <property type="component" value="Unassembled WGS sequence"/>
</dbReference>
<dbReference type="InterPro" id="IPR021558">
    <property type="entry name" value="MazE-like"/>
</dbReference>
<accession>A0ABW3YP92</accession>
<gene>
    <name evidence="1" type="ORF">ACFQ33_00635</name>
</gene>
<evidence type="ECO:0000313" key="1">
    <source>
        <dbReference type="EMBL" id="MFD1326407.1"/>
    </source>
</evidence>
<keyword evidence="2" id="KW-1185">Reference proteome</keyword>
<proteinExistence type="predicted"/>
<dbReference type="Pfam" id="PF11455">
    <property type="entry name" value="MazE-like"/>
    <property type="match status" value="1"/>
</dbReference>
<sequence>MSDRASDNRNKVNAHRERLRERGMRPVQFWVPDVRATQFCEEARRQSMAARDSAWAAGDQAFVEAISDFAPE</sequence>
<name>A0ABW3YP92_MYCRA</name>